<dbReference type="EMBL" id="FQYP01000002">
    <property type="protein sequence ID" value="SHI62900.1"/>
    <property type="molecule type" value="Genomic_DNA"/>
</dbReference>
<dbReference type="RefSeq" id="WP_342039416.1">
    <property type="nucleotide sequence ID" value="NZ_FQYP01000002.1"/>
</dbReference>
<accession>A0A1M6CPI7</accession>
<name>A0A1M6CPI7_9FLAO</name>
<evidence type="ECO:0000313" key="2">
    <source>
        <dbReference type="Proteomes" id="UP000184432"/>
    </source>
</evidence>
<reference evidence="2" key="1">
    <citation type="submission" date="2016-11" db="EMBL/GenBank/DDBJ databases">
        <authorList>
            <person name="Varghese N."/>
            <person name="Submissions S."/>
        </authorList>
    </citation>
    <scope>NUCLEOTIDE SEQUENCE [LARGE SCALE GENOMIC DNA]</scope>
    <source>
        <strain evidence="2">DSM 22623</strain>
    </source>
</reference>
<proteinExistence type="predicted"/>
<dbReference type="InterPro" id="IPR025566">
    <property type="entry name" value="DUF4331"/>
</dbReference>
<dbReference type="Pfam" id="PF14224">
    <property type="entry name" value="DUF4331"/>
    <property type="match status" value="2"/>
</dbReference>
<evidence type="ECO:0008006" key="3">
    <source>
        <dbReference type="Google" id="ProtNLM"/>
    </source>
</evidence>
<keyword evidence="2" id="KW-1185">Reference proteome</keyword>
<protein>
    <recommendedName>
        <fullName evidence="3">DUF4331 domain-containing protein</fullName>
    </recommendedName>
</protein>
<dbReference type="STRING" id="570521.SAMN04488508_102216"/>
<gene>
    <name evidence="1" type="ORF">SAMN04488508_102216</name>
</gene>
<sequence length="233" mass="25040">MNSIKKTNVLLFSSLLILVAVILIAADHIDAPGIRLADGGDARADIADFYAYEGANPDNTVFATTVQGLQMPGADASFDEDILIEINIDNDGDMVEDMVIQAIPRNGTMYFFGPYAPSNTGLNSVIDETTSLRGEVVISTGATANTATANGISYFAGLREDPFFFDFDRFSQVIRGQVVPEGFNRNGTDTFDGTNVLAVVIEVPNSLLGGTFSHPAGTNVEVFNAWVETKRKQ</sequence>
<evidence type="ECO:0000313" key="1">
    <source>
        <dbReference type="EMBL" id="SHI62900.1"/>
    </source>
</evidence>
<dbReference type="Proteomes" id="UP000184432">
    <property type="component" value="Unassembled WGS sequence"/>
</dbReference>
<organism evidence="1 2">
    <name type="scientific">Aquimarina spongiae</name>
    <dbReference type="NCBI Taxonomy" id="570521"/>
    <lineage>
        <taxon>Bacteria</taxon>
        <taxon>Pseudomonadati</taxon>
        <taxon>Bacteroidota</taxon>
        <taxon>Flavobacteriia</taxon>
        <taxon>Flavobacteriales</taxon>
        <taxon>Flavobacteriaceae</taxon>
        <taxon>Aquimarina</taxon>
    </lineage>
</organism>
<dbReference type="AlphaFoldDB" id="A0A1M6CPI7"/>